<dbReference type="InterPro" id="IPR007278">
    <property type="entry name" value="DUF397"/>
</dbReference>
<comment type="caution">
    <text evidence="2">The sequence shown here is derived from an EMBL/GenBank/DDBJ whole genome shotgun (WGS) entry which is preliminary data.</text>
</comment>
<feature type="domain" description="DUF397" evidence="1">
    <location>
        <begin position="2"/>
        <end position="53"/>
    </location>
</feature>
<dbReference type="Proteomes" id="UP001156389">
    <property type="component" value="Unassembled WGS sequence"/>
</dbReference>
<dbReference type="Pfam" id="PF04149">
    <property type="entry name" value="DUF397"/>
    <property type="match status" value="1"/>
</dbReference>
<evidence type="ECO:0000313" key="2">
    <source>
        <dbReference type="EMBL" id="MCT2593750.1"/>
    </source>
</evidence>
<accession>A0ABT2K0R8</accession>
<evidence type="ECO:0000259" key="1">
    <source>
        <dbReference type="Pfam" id="PF04149"/>
    </source>
</evidence>
<dbReference type="EMBL" id="JAJAGO010000016">
    <property type="protein sequence ID" value="MCT2593750.1"/>
    <property type="molecule type" value="Genomic_DNA"/>
</dbReference>
<name>A0ABT2K0R8_9ACTN</name>
<reference evidence="2 3" key="1">
    <citation type="submission" date="2021-10" db="EMBL/GenBank/DDBJ databases">
        <title>Streptomyces gossypii sp. nov., isolated from soil collected from cotton field.</title>
        <authorList>
            <person name="Ge X."/>
            <person name="Chen X."/>
            <person name="Liu W."/>
        </authorList>
    </citation>
    <scope>NUCLEOTIDE SEQUENCE [LARGE SCALE GENOMIC DNA]</scope>
    <source>
        <strain evidence="2 3">N2-109</strain>
    </source>
</reference>
<proteinExistence type="predicted"/>
<sequence length="57" mass="6003">MAWFKSSYSSSEGGACVEVATDAVAVHVRDSKDPHGAQLTFASPEWGTFIAALSLKS</sequence>
<keyword evidence="3" id="KW-1185">Reference proteome</keyword>
<organism evidence="2 3">
    <name type="scientific">Streptomyces gossypii</name>
    <dbReference type="NCBI Taxonomy" id="2883101"/>
    <lineage>
        <taxon>Bacteria</taxon>
        <taxon>Bacillati</taxon>
        <taxon>Actinomycetota</taxon>
        <taxon>Actinomycetes</taxon>
        <taxon>Kitasatosporales</taxon>
        <taxon>Streptomycetaceae</taxon>
        <taxon>Streptomyces</taxon>
    </lineage>
</organism>
<protein>
    <submittedName>
        <fullName evidence="2">DUF397 domain-containing protein</fullName>
    </submittedName>
</protein>
<evidence type="ECO:0000313" key="3">
    <source>
        <dbReference type="Proteomes" id="UP001156389"/>
    </source>
</evidence>
<gene>
    <name evidence="2" type="ORF">LHJ74_28250</name>
</gene>